<organism evidence="1 2">
    <name type="scientific">Sphagnum magellanicum</name>
    <dbReference type="NCBI Taxonomy" id="128215"/>
    <lineage>
        <taxon>Eukaryota</taxon>
        <taxon>Viridiplantae</taxon>
        <taxon>Streptophyta</taxon>
        <taxon>Embryophyta</taxon>
        <taxon>Bryophyta</taxon>
        <taxon>Sphagnophytina</taxon>
        <taxon>Sphagnopsida</taxon>
        <taxon>Sphagnales</taxon>
        <taxon>Sphagnaceae</taxon>
        <taxon>Sphagnum</taxon>
    </lineage>
</organism>
<keyword evidence="2" id="KW-1185">Reference proteome</keyword>
<dbReference type="Proteomes" id="UP000828922">
    <property type="component" value="Linkage Group LG07"/>
</dbReference>
<feature type="non-terminal residue" evidence="1">
    <location>
        <position position="1"/>
    </location>
</feature>
<gene>
    <name evidence="1" type="ORF">CY35_07G025000</name>
</gene>
<accession>A0ACB8HJK0</accession>
<proteinExistence type="predicted"/>
<evidence type="ECO:0000313" key="1">
    <source>
        <dbReference type="EMBL" id="KAH9556401.1"/>
    </source>
</evidence>
<reference evidence="2" key="1">
    <citation type="journal article" date="2022" name="New Phytol.">
        <title>Phylogenomic structure and speciation in an emerging model: the Sphagnum magellanicum complex (Bryophyta).</title>
        <authorList>
            <person name="Shaw A.J."/>
            <person name="Piatkowski B."/>
            <person name="Duffy A.M."/>
            <person name="Aguero B."/>
            <person name="Imwattana K."/>
            <person name="Nieto-Lugilde M."/>
            <person name="Healey A."/>
            <person name="Weston D.J."/>
            <person name="Patel M.N."/>
            <person name="Schmutz J."/>
            <person name="Grimwood J."/>
            <person name="Yavitt J.B."/>
            <person name="Hassel K."/>
            <person name="Stenoien H.K."/>
            <person name="Flatberg K.I."/>
            <person name="Bickford C.P."/>
            <person name="Hicks K.A."/>
        </authorList>
    </citation>
    <scope>NUCLEOTIDE SEQUENCE [LARGE SCALE GENOMIC DNA]</scope>
</reference>
<comment type="caution">
    <text evidence="1">The sequence shown here is derived from an EMBL/GenBank/DDBJ whole genome shotgun (WGS) entry which is preliminary data.</text>
</comment>
<sequence length="237" mass="26848">KEEWQWQTTNSEYGKFYVKLHKEAMEAAVVHKDCEQKCNELFAELKVCKAQLEMMRLTGGHLQTVRPTSPKLGLCNCPAHPGPRNPDPFVSVTSSEFNGGKQHEPQMLEDHIKSAHPRLVKRVEPKNFTSDSGRHMDCCIRDEPHTYYPPVVQVVPAAPKKPRSRKPHGKEAAYSPRQAHEEHKPQTQGKRVGRYINGKKVMVSSGSSVPASQRYNFYRQYGFAGQGAKTSNGWHTK</sequence>
<evidence type="ECO:0000313" key="2">
    <source>
        <dbReference type="Proteomes" id="UP000828922"/>
    </source>
</evidence>
<name>A0ACB8HJK0_9BRYO</name>
<protein>
    <submittedName>
        <fullName evidence="1">Uncharacterized protein</fullName>
    </submittedName>
</protein>
<dbReference type="EMBL" id="CM038913">
    <property type="protein sequence ID" value="KAH9556401.1"/>
    <property type="molecule type" value="Genomic_DNA"/>
</dbReference>